<organism evidence="1 2">
    <name type="scientific">Prochlorococcus marinus (strain MIT 9303)</name>
    <dbReference type="NCBI Taxonomy" id="59922"/>
    <lineage>
        <taxon>Bacteria</taxon>
        <taxon>Bacillati</taxon>
        <taxon>Cyanobacteriota</taxon>
        <taxon>Cyanophyceae</taxon>
        <taxon>Synechococcales</taxon>
        <taxon>Prochlorococcaceae</taxon>
        <taxon>Prochlorococcus</taxon>
    </lineage>
</organism>
<dbReference type="BioCyc" id="PMAR59922:G1G80-1139-MONOMER"/>
<sequence length="231" mass="26442">MAKESTHRADELKELGWSSEDVARYAELWDYRQRWGAMNLEREDRQFLRKAEAALPAIVTGKAAAKKATEDKSYYRRLRFYLQAMNEAELALALEENARGAWPILLEEELRALDYYEPVLGLPDTLKAKKFDAVRESIANRASKLADEQGLVVSFDFQAPLNALKAQEPTKWRQLREEDTAADQTYPILNASVVEGFRQEVRAELVPLIRETLPSLAKTDKADLPDDWNRA</sequence>
<evidence type="ECO:0000313" key="1">
    <source>
        <dbReference type="EMBL" id="ABM78067.1"/>
    </source>
</evidence>
<proteinExistence type="predicted"/>
<dbReference type="STRING" id="59922.P9303_13201"/>
<dbReference type="EMBL" id="CP000554">
    <property type="protein sequence ID" value="ABM78067.1"/>
    <property type="molecule type" value="Genomic_DNA"/>
</dbReference>
<gene>
    <name evidence="1" type="ordered locus">P9303_13201</name>
</gene>
<dbReference type="HOGENOM" id="CLU_1229363_0_0_3"/>
<dbReference type="Proteomes" id="UP000002274">
    <property type="component" value="Chromosome"/>
</dbReference>
<dbReference type="AlphaFoldDB" id="A2C9A7"/>
<name>A2C9A7_PROM3</name>
<evidence type="ECO:0000313" key="2">
    <source>
        <dbReference type="Proteomes" id="UP000002274"/>
    </source>
</evidence>
<protein>
    <submittedName>
        <fullName evidence="1">Uncharacterized protein</fullName>
    </submittedName>
</protein>
<dbReference type="KEGG" id="pmf:P9303_13201"/>
<accession>A2C9A7</accession>
<dbReference type="RefSeq" id="WP_011825965.1">
    <property type="nucleotide sequence ID" value="NC_008820.1"/>
</dbReference>
<reference evidence="1 2" key="1">
    <citation type="journal article" date="2007" name="PLoS Genet.">
        <title>Patterns and implications of gene gain and loss in the evolution of Prochlorococcus.</title>
        <authorList>
            <person name="Kettler G.C."/>
            <person name="Martiny A.C."/>
            <person name="Huang K."/>
            <person name="Zucker J."/>
            <person name="Coleman M.L."/>
            <person name="Rodrigue S."/>
            <person name="Chen F."/>
            <person name="Lapidus A."/>
            <person name="Ferriera S."/>
            <person name="Johnson J."/>
            <person name="Steglich C."/>
            <person name="Church G.M."/>
            <person name="Richardson P."/>
            <person name="Chisholm S.W."/>
        </authorList>
    </citation>
    <scope>NUCLEOTIDE SEQUENCE [LARGE SCALE GENOMIC DNA]</scope>
    <source>
        <strain evidence="1 2">MIT 9303</strain>
    </source>
</reference>